<evidence type="ECO:0000256" key="7">
    <source>
        <dbReference type="ARBA" id="ARBA00022777"/>
    </source>
</evidence>
<dbReference type="PROSITE" id="PS50885">
    <property type="entry name" value="HAMP"/>
    <property type="match status" value="1"/>
</dbReference>
<dbReference type="GO" id="GO:0016301">
    <property type="term" value="F:kinase activity"/>
    <property type="evidence" value="ECO:0007669"/>
    <property type="project" value="UniProtKB-KW"/>
</dbReference>
<dbReference type="Gene3D" id="1.10.287.130">
    <property type="match status" value="1"/>
</dbReference>
<dbReference type="SMART" id="SM00388">
    <property type="entry name" value="HisKA"/>
    <property type="match status" value="1"/>
</dbReference>
<comment type="subcellular location">
    <subcellularLocation>
        <location evidence="2">Cell membrane</location>
    </subcellularLocation>
</comment>
<feature type="domain" description="HAMP" evidence="12">
    <location>
        <begin position="79"/>
        <end position="132"/>
    </location>
</feature>
<keyword evidence="5" id="KW-0808">Transferase</keyword>
<dbReference type="EC" id="2.7.13.3" evidence="3"/>
<organism evidence="13 14">
    <name type="scientific">Paractinoplanes lichenicola</name>
    <dbReference type="NCBI Taxonomy" id="2802976"/>
    <lineage>
        <taxon>Bacteria</taxon>
        <taxon>Bacillati</taxon>
        <taxon>Actinomycetota</taxon>
        <taxon>Actinomycetes</taxon>
        <taxon>Micromonosporales</taxon>
        <taxon>Micromonosporaceae</taxon>
        <taxon>Paractinoplanes</taxon>
    </lineage>
</organism>
<evidence type="ECO:0000256" key="3">
    <source>
        <dbReference type="ARBA" id="ARBA00012438"/>
    </source>
</evidence>
<dbReference type="Pfam" id="PF00512">
    <property type="entry name" value="HisKA"/>
    <property type="match status" value="1"/>
</dbReference>
<dbReference type="InterPro" id="IPR003594">
    <property type="entry name" value="HATPase_dom"/>
</dbReference>
<dbReference type="RefSeq" id="WP_202996391.1">
    <property type="nucleotide sequence ID" value="NZ_JAENHO010000012.1"/>
</dbReference>
<feature type="domain" description="Histidine kinase" evidence="11">
    <location>
        <begin position="140"/>
        <end position="350"/>
    </location>
</feature>
<dbReference type="PANTHER" id="PTHR45436:SF5">
    <property type="entry name" value="SENSOR HISTIDINE KINASE TRCS"/>
    <property type="match status" value="1"/>
</dbReference>
<evidence type="ECO:0000313" key="13">
    <source>
        <dbReference type="EMBL" id="MBL7259681.1"/>
    </source>
</evidence>
<evidence type="ECO:0000256" key="4">
    <source>
        <dbReference type="ARBA" id="ARBA00022553"/>
    </source>
</evidence>
<accession>A0ABS1VYW5</accession>
<dbReference type="SUPFAM" id="SSF47384">
    <property type="entry name" value="Homodimeric domain of signal transducing histidine kinase"/>
    <property type="match status" value="1"/>
</dbReference>
<evidence type="ECO:0000256" key="9">
    <source>
        <dbReference type="ARBA" id="ARBA00023012"/>
    </source>
</evidence>
<dbReference type="SUPFAM" id="SSF158472">
    <property type="entry name" value="HAMP domain-like"/>
    <property type="match status" value="1"/>
</dbReference>
<dbReference type="SUPFAM" id="SSF55874">
    <property type="entry name" value="ATPase domain of HSP90 chaperone/DNA topoisomerase II/histidine kinase"/>
    <property type="match status" value="1"/>
</dbReference>
<protein>
    <recommendedName>
        <fullName evidence="3">histidine kinase</fullName>
        <ecNumber evidence="3">2.7.13.3</ecNumber>
    </recommendedName>
</protein>
<dbReference type="Gene3D" id="3.30.565.10">
    <property type="entry name" value="Histidine kinase-like ATPase, C-terminal domain"/>
    <property type="match status" value="1"/>
</dbReference>
<keyword evidence="7 13" id="KW-0418">Kinase</keyword>
<keyword evidence="10" id="KW-0472">Membrane</keyword>
<evidence type="ECO:0000256" key="8">
    <source>
        <dbReference type="ARBA" id="ARBA00022989"/>
    </source>
</evidence>
<dbReference type="EMBL" id="JAENHO010000012">
    <property type="protein sequence ID" value="MBL7259681.1"/>
    <property type="molecule type" value="Genomic_DNA"/>
</dbReference>
<dbReference type="CDD" id="cd00082">
    <property type="entry name" value="HisKA"/>
    <property type="match status" value="1"/>
</dbReference>
<sequence>MSRPHLSARLGLVYGGVTFAGGLMLLVMVELPVLTIGNTKPVGGQSEATSNAPTTLPYSAIALVLLAVVSVVLGRVLAGRALRPLRKITASARSMTAEDLPSPVRVPAAYQEFADLADSLNTMSRRLHDSFTSQRQFIANASHELRTPLTVQRTLLELTLADPAADAKTLRATCQQLQDLGRQQEDLISALLTLAAGNLPVDHRESFDLAALTHKAVLDHTQAAASRGLHLATALTPATVTGDPHLVGSLITNLVANAVRHNVTGGTVSIATTTPGLLTVSNSGDPIAPSEIDRLFQPFQRSGTARTDQTEGHGLGLAIVAAIARAHQAPLTARPRRGGGLEITVDLAPG</sequence>
<dbReference type="SMART" id="SM00387">
    <property type="entry name" value="HATPase_c"/>
    <property type="match status" value="1"/>
</dbReference>
<evidence type="ECO:0000313" key="14">
    <source>
        <dbReference type="Proteomes" id="UP000598996"/>
    </source>
</evidence>
<keyword evidence="8 10" id="KW-1133">Transmembrane helix</keyword>
<dbReference type="InterPro" id="IPR036097">
    <property type="entry name" value="HisK_dim/P_sf"/>
</dbReference>
<evidence type="ECO:0000259" key="12">
    <source>
        <dbReference type="PROSITE" id="PS50885"/>
    </source>
</evidence>
<keyword evidence="6 10" id="KW-0812">Transmembrane</keyword>
<dbReference type="InterPro" id="IPR003660">
    <property type="entry name" value="HAMP_dom"/>
</dbReference>
<evidence type="ECO:0000259" key="11">
    <source>
        <dbReference type="PROSITE" id="PS50109"/>
    </source>
</evidence>
<evidence type="ECO:0000256" key="5">
    <source>
        <dbReference type="ARBA" id="ARBA00022679"/>
    </source>
</evidence>
<dbReference type="Pfam" id="PF00672">
    <property type="entry name" value="HAMP"/>
    <property type="match status" value="1"/>
</dbReference>
<proteinExistence type="predicted"/>
<evidence type="ECO:0000256" key="2">
    <source>
        <dbReference type="ARBA" id="ARBA00004236"/>
    </source>
</evidence>
<gene>
    <name evidence="13" type="ORF">JKJ07_35725</name>
</gene>
<dbReference type="Proteomes" id="UP000598996">
    <property type="component" value="Unassembled WGS sequence"/>
</dbReference>
<dbReference type="Pfam" id="PF02518">
    <property type="entry name" value="HATPase_c"/>
    <property type="match status" value="1"/>
</dbReference>
<evidence type="ECO:0000256" key="1">
    <source>
        <dbReference type="ARBA" id="ARBA00000085"/>
    </source>
</evidence>
<keyword evidence="14" id="KW-1185">Reference proteome</keyword>
<comment type="catalytic activity">
    <reaction evidence="1">
        <text>ATP + protein L-histidine = ADP + protein N-phospho-L-histidine.</text>
        <dbReference type="EC" id="2.7.13.3"/>
    </reaction>
</comment>
<dbReference type="PROSITE" id="PS50109">
    <property type="entry name" value="HIS_KIN"/>
    <property type="match status" value="1"/>
</dbReference>
<dbReference type="InterPro" id="IPR005467">
    <property type="entry name" value="His_kinase_dom"/>
</dbReference>
<dbReference type="Gene3D" id="6.10.340.10">
    <property type="match status" value="1"/>
</dbReference>
<dbReference type="InterPro" id="IPR036890">
    <property type="entry name" value="HATPase_C_sf"/>
</dbReference>
<dbReference type="CDD" id="cd06225">
    <property type="entry name" value="HAMP"/>
    <property type="match status" value="1"/>
</dbReference>
<dbReference type="InterPro" id="IPR050428">
    <property type="entry name" value="TCS_sensor_his_kinase"/>
</dbReference>
<evidence type="ECO:0000256" key="10">
    <source>
        <dbReference type="SAM" id="Phobius"/>
    </source>
</evidence>
<dbReference type="InterPro" id="IPR003661">
    <property type="entry name" value="HisK_dim/P_dom"/>
</dbReference>
<evidence type="ECO:0000256" key="6">
    <source>
        <dbReference type="ARBA" id="ARBA00022692"/>
    </source>
</evidence>
<keyword evidence="9" id="KW-0902">Two-component regulatory system</keyword>
<reference evidence="13 14" key="1">
    <citation type="submission" date="2021-01" db="EMBL/GenBank/DDBJ databases">
        <title>Actinoplanes sp. nov. LDG1-01 isolated from lichen.</title>
        <authorList>
            <person name="Saeng-In P."/>
            <person name="Phongsopitanun W."/>
            <person name="Kanchanasin P."/>
            <person name="Yuki M."/>
            <person name="Kudo T."/>
            <person name="Ohkuma M."/>
            <person name="Tanasupawat S."/>
        </authorList>
    </citation>
    <scope>NUCLEOTIDE SEQUENCE [LARGE SCALE GENOMIC DNA]</scope>
    <source>
        <strain evidence="13 14">LDG1-01</strain>
    </source>
</reference>
<dbReference type="PANTHER" id="PTHR45436">
    <property type="entry name" value="SENSOR HISTIDINE KINASE YKOH"/>
    <property type="match status" value="1"/>
</dbReference>
<feature type="transmembrane region" description="Helical" evidence="10">
    <location>
        <begin position="12"/>
        <end position="36"/>
    </location>
</feature>
<feature type="transmembrane region" description="Helical" evidence="10">
    <location>
        <begin position="56"/>
        <end position="78"/>
    </location>
</feature>
<dbReference type="SMART" id="SM00304">
    <property type="entry name" value="HAMP"/>
    <property type="match status" value="1"/>
</dbReference>
<name>A0ABS1VYW5_9ACTN</name>
<keyword evidence="4" id="KW-0597">Phosphoprotein</keyword>
<comment type="caution">
    <text evidence="13">The sequence shown here is derived from an EMBL/GenBank/DDBJ whole genome shotgun (WGS) entry which is preliminary data.</text>
</comment>